<proteinExistence type="predicted"/>
<sequence>MYSESNIIEMETSLNCVVLSDKTSDSLDTFSIDFYKKNDNKIITELRNKSYDFDKFKVDQLGNYICDRNNIPNSGGSAVKLWKVNIVDEVDIKEKLKDETNV</sequence>
<keyword evidence="2" id="KW-1185">Reference proteome</keyword>
<name>A0A9N9H1Y6_FUNMO</name>
<protein>
    <submittedName>
        <fullName evidence="1">8655_t:CDS:1</fullName>
    </submittedName>
</protein>
<reference evidence="1" key="1">
    <citation type="submission" date="2021-06" db="EMBL/GenBank/DDBJ databases">
        <authorList>
            <person name="Kallberg Y."/>
            <person name="Tangrot J."/>
            <person name="Rosling A."/>
        </authorList>
    </citation>
    <scope>NUCLEOTIDE SEQUENCE</scope>
    <source>
        <strain evidence="1">87-6 pot B 2015</strain>
    </source>
</reference>
<gene>
    <name evidence="1" type="ORF">FMOSSE_LOCUS11273</name>
</gene>
<evidence type="ECO:0000313" key="2">
    <source>
        <dbReference type="Proteomes" id="UP000789375"/>
    </source>
</evidence>
<accession>A0A9N9H1Y6</accession>
<comment type="caution">
    <text evidence="1">The sequence shown here is derived from an EMBL/GenBank/DDBJ whole genome shotgun (WGS) entry which is preliminary data.</text>
</comment>
<dbReference type="AlphaFoldDB" id="A0A9N9H1Y6"/>
<dbReference type="Proteomes" id="UP000789375">
    <property type="component" value="Unassembled WGS sequence"/>
</dbReference>
<evidence type="ECO:0000313" key="1">
    <source>
        <dbReference type="EMBL" id="CAG8646854.1"/>
    </source>
</evidence>
<dbReference type="EMBL" id="CAJVPP010004272">
    <property type="protein sequence ID" value="CAG8646854.1"/>
    <property type="molecule type" value="Genomic_DNA"/>
</dbReference>
<organism evidence="1 2">
    <name type="scientific">Funneliformis mosseae</name>
    <name type="common">Endomycorrhizal fungus</name>
    <name type="synonym">Glomus mosseae</name>
    <dbReference type="NCBI Taxonomy" id="27381"/>
    <lineage>
        <taxon>Eukaryota</taxon>
        <taxon>Fungi</taxon>
        <taxon>Fungi incertae sedis</taxon>
        <taxon>Mucoromycota</taxon>
        <taxon>Glomeromycotina</taxon>
        <taxon>Glomeromycetes</taxon>
        <taxon>Glomerales</taxon>
        <taxon>Glomeraceae</taxon>
        <taxon>Funneliformis</taxon>
    </lineage>
</organism>